<gene>
    <name evidence="6" type="ORF">ACFYTF_04335</name>
</gene>
<dbReference type="Pfam" id="PF00440">
    <property type="entry name" value="TetR_N"/>
    <property type="match status" value="1"/>
</dbReference>
<accession>A0ABW6PI16</accession>
<dbReference type="RefSeq" id="WP_387699069.1">
    <property type="nucleotide sequence ID" value="NZ_JBIAMX010000002.1"/>
</dbReference>
<dbReference type="InterPro" id="IPR009057">
    <property type="entry name" value="Homeodomain-like_sf"/>
</dbReference>
<feature type="domain" description="HTH tetR-type" evidence="5">
    <location>
        <begin position="11"/>
        <end position="71"/>
    </location>
</feature>
<comment type="caution">
    <text evidence="6">The sequence shown here is derived from an EMBL/GenBank/DDBJ whole genome shotgun (WGS) entry which is preliminary data.</text>
</comment>
<evidence type="ECO:0000256" key="1">
    <source>
        <dbReference type="ARBA" id="ARBA00023015"/>
    </source>
</evidence>
<dbReference type="PANTHER" id="PTHR30055">
    <property type="entry name" value="HTH-TYPE TRANSCRIPTIONAL REGULATOR RUTR"/>
    <property type="match status" value="1"/>
</dbReference>
<evidence type="ECO:0000313" key="6">
    <source>
        <dbReference type="EMBL" id="MFF0542044.1"/>
    </source>
</evidence>
<dbReference type="SUPFAM" id="SSF48498">
    <property type="entry name" value="Tetracyclin repressor-like, C-terminal domain"/>
    <property type="match status" value="1"/>
</dbReference>
<name>A0ABW6PI16_9NOCA</name>
<keyword evidence="2 4" id="KW-0238">DNA-binding</keyword>
<dbReference type="EMBL" id="JBIAMX010000002">
    <property type="protein sequence ID" value="MFF0542044.1"/>
    <property type="molecule type" value="Genomic_DNA"/>
</dbReference>
<organism evidence="6 7">
    <name type="scientific">Nocardia thailandica</name>
    <dbReference type="NCBI Taxonomy" id="257275"/>
    <lineage>
        <taxon>Bacteria</taxon>
        <taxon>Bacillati</taxon>
        <taxon>Actinomycetota</taxon>
        <taxon>Actinomycetes</taxon>
        <taxon>Mycobacteriales</taxon>
        <taxon>Nocardiaceae</taxon>
        <taxon>Nocardia</taxon>
    </lineage>
</organism>
<protein>
    <submittedName>
        <fullName evidence="6">TetR/AcrR family transcriptional regulator</fullName>
    </submittedName>
</protein>
<evidence type="ECO:0000259" key="5">
    <source>
        <dbReference type="PROSITE" id="PS50977"/>
    </source>
</evidence>
<dbReference type="Gene3D" id="1.10.357.10">
    <property type="entry name" value="Tetracycline Repressor, domain 2"/>
    <property type="match status" value="1"/>
</dbReference>
<keyword evidence="1" id="KW-0805">Transcription regulation</keyword>
<dbReference type="Proteomes" id="UP001601444">
    <property type="component" value="Unassembled WGS sequence"/>
</dbReference>
<dbReference type="InterPro" id="IPR036271">
    <property type="entry name" value="Tet_transcr_reg_TetR-rel_C_sf"/>
</dbReference>
<evidence type="ECO:0000313" key="7">
    <source>
        <dbReference type="Proteomes" id="UP001601444"/>
    </source>
</evidence>
<sequence length="197" mass="21211">MARLSRAESQAQTRQQLMATAKQLFLELGYHATSLEKVADRAGFSKGAVYSNFRNKDELCVAVLEETRAERVAEILAILTEPDPDARLARFQSWAEAVIGDPAWTSLEVEFAMHARRNEPQRTELSARLDSILGMLSGAAQADDLDGPLPPDELAVTVLALGVGLGIFRAVNPAIPVTGLVDALRYLGGVPATQPSA</sequence>
<evidence type="ECO:0000256" key="2">
    <source>
        <dbReference type="ARBA" id="ARBA00023125"/>
    </source>
</evidence>
<dbReference type="InterPro" id="IPR050109">
    <property type="entry name" value="HTH-type_TetR-like_transc_reg"/>
</dbReference>
<dbReference type="PANTHER" id="PTHR30055:SF234">
    <property type="entry name" value="HTH-TYPE TRANSCRIPTIONAL REGULATOR BETI"/>
    <property type="match status" value="1"/>
</dbReference>
<dbReference type="SUPFAM" id="SSF46689">
    <property type="entry name" value="Homeodomain-like"/>
    <property type="match status" value="1"/>
</dbReference>
<reference evidence="6 7" key="1">
    <citation type="submission" date="2024-10" db="EMBL/GenBank/DDBJ databases">
        <title>The Natural Products Discovery Center: Release of the First 8490 Sequenced Strains for Exploring Actinobacteria Biosynthetic Diversity.</title>
        <authorList>
            <person name="Kalkreuter E."/>
            <person name="Kautsar S.A."/>
            <person name="Yang D."/>
            <person name="Bader C.D."/>
            <person name="Teijaro C.N."/>
            <person name="Fluegel L."/>
            <person name="Davis C.M."/>
            <person name="Simpson J.R."/>
            <person name="Lauterbach L."/>
            <person name="Steele A.D."/>
            <person name="Gui C."/>
            <person name="Meng S."/>
            <person name="Li G."/>
            <person name="Viehrig K."/>
            <person name="Ye F."/>
            <person name="Su P."/>
            <person name="Kiefer A.F."/>
            <person name="Nichols A."/>
            <person name="Cepeda A.J."/>
            <person name="Yan W."/>
            <person name="Fan B."/>
            <person name="Jiang Y."/>
            <person name="Adhikari A."/>
            <person name="Zheng C.-J."/>
            <person name="Schuster L."/>
            <person name="Cowan T.M."/>
            <person name="Smanski M.J."/>
            <person name="Chevrette M.G."/>
            <person name="De Carvalho L.P.S."/>
            <person name="Shen B."/>
        </authorList>
    </citation>
    <scope>NUCLEOTIDE SEQUENCE [LARGE SCALE GENOMIC DNA]</scope>
    <source>
        <strain evidence="6 7">NPDC004045</strain>
    </source>
</reference>
<feature type="DNA-binding region" description="H-T-H motif" evidence="4">
    <location>
        <begin position="34"/>
        <end position="53"/>
    </location>
</feature>
<evidence type="ECO:0000256" key="4">
    <source>
        <dbReference type="PROSITE-ProRule" id="PRU00335"/>
    </source>
</evidence>
<dbReference type="InterPro" id="IPR001647">
    <property type="entry name" value="HTH_TetR"/>
</dbReference>
<keyword evidence="7" id="KW-1185">Reference proteome</keyword>
<proteinExistence type="predicted"/>
<keyword evidence="3" id="KW-0804">Transcription</keyword>
<evidence type="ECO:0000256" key="3">
    <source>
        <dbReference type="ARBA" id="ARBA00023163"/>
    </source>
</evidence>
<dbReference type="PRINTS" id="PR00455">
    <property type="entry name" value="HTHTETR"/>
</dbReference>
<dbReference type="PROSITE" id="PS50977">
    <property type="entry name" value="HTH_TETR_2"/>
    <property type="match status" value="1"/>
</dbReference>